<dbReference type="Pfam" id="PF13185">
    <property type="entry name" value="GAF_2"/>
    <property type="match status" value="1"/>
</dbReference>
<organism evidence="3 4">
    <name type="scientific">Streptomyces cahuitamycinicus</name>
    <dbReference type="NCBI Taxonomy" id="2070367"/>
    <lineage>
        <taxon>Bacteria</taxon>
        <taxon>Bacillati</taxon>
        <taxon>Actinomycetota</taxon>
        <taxon>Actinomycetes</taxon>
        <taxon>Kitasatosporales</taxon>
        <taxon>Streptomycetaceae</taxon>
        <taxon>Streptomyces</taxon>
    </lineage>
</organism>
<dbReference type="RefSeq" id="WP_102910207.1">
    <property type="nucleotide sequence ID" value="NZ_POUC01000126.1"/>
</dbReference>
<evidence type="ECO:0000256" key="1">
    <source>
        <dbReference type="SAM" id="MobiDB-lite"/>
    </source>
</evidence>
<feature type="region of interest" description="Disordered" evidence="1">
    <location>
        <begin position="1"/>
        <end position="31"/>
    </location>
</feature>
<dbReference type="AlphaFoldDB" id="A0A2N8TNZ7"/>
<dbReference type="SMART" id="SM00065">
    <property type="entry name" value="GAF"/>
    <property type="match status" value="1"/>
</dbReference>
<reference evidence="3 4" key="1">
    <citation type="submission" date="2018-01" db="EMBL/GenBank/DDBJ databases">
        <title>Draft genome sequence of Streptomyces sp. 13K301.</title>
        <authorList>
            <person name="Sahin N."/>
            <person name="Saygin H."/>
            <person name="Ay H."/>
        </authorList>
    </citation>
    <scope>NUCLEOTIDE SEQUENCE [LARGE SCALE GENOMIC DNA]</scope>
    <source>
        <strain evidence="3 4">13K301</strain>
    </source>
</reference>
<name>A0A2N8TNZ7_9ACTN</name>
<feature type="compositionally biased region" description="Gly residues" evidence="1">
    <location>
        <begin position="16"/>
        <end position="25"/>
    </location>
</feature>
<evidence type="ECO:0000313" key="4">
    <source>
        <dbReference type="Proteomes" id="UP000235943"/>
    </source>
</evidence>
<dbReference type="SUPFAM" id="SSF55781">
    <property type="entry name" value="GAF domain-like"/>
    <property type="match status" value="1"/>
</dbReference>
<accession>A0A2N8TNZ7</accession>
<proteinExistence type="predicted"/>
<feature type="domain" description="GAF" evidence="2">
    <location>
        <begin position="28"/>
        <end position="178"/>
    </location>
</feature>
<dbReference type="Proteomes" id="UP000235943">
    <property type="component" value="Unassembled WGS sequence"/>
</dbReference>
<evidence type="ECO:0000313" key="3">
    <source>
        <dbReference type="EMBL" id="PNG20728.1"/>
    </source>
</evidence>
<dbReference type="OrthoDB" id="7466251at2"/>
<dbReference type="InterPro" id="IPR029016">
    <property type="entry name" value="GAF-like_dom_sf"/>
</dbReference>
<comment type="caution">
    <text evidence="3">The sequence shown here is derived from an EMBL/GenBank/DDBJ whole genome shotgun (WGS) entry which is preliminary data.</text>
</comment>
<gene>
    <name evidence="3" type="ORF">C1J00_18655</name>
</gene>
<sequence>MRQGCGGPDDGRGDEGGAAGRGSRGGHPREEVPRRVCAAVCEGLGVDGATLSLLTDTPSRQLLAASDDAALLLEEIQFTVLEGPCISAAQTGEPVAVDDLRQELTPWPLFGAMAHEKLPEVGSVYALPLFFGDYVLGSVDLLSTRPRALDEDALEQASHVADAVTAALMPTREMLLTGNDAPAWEPEQVVRAHWFDTWRAVGALAGRRRISPEDALALMRAEALRTGRSLPDITTDVLRGPPGTS</sequence>
<keyword evidence="4" id="KW-1185">Reference proteome</keyword>
<dbReference type="InterPro" id="IPR003018">
    <property type="entry name" value="GAF"/>
</dbReference>
<dbReference type="Gene3D" id="3.30.450.40">
    <property type="match status" value="1"/>
</dbReference>
<dbReference type="EMBL" id="POUC01000126">
    <property type="protein sequence ID" value="PNG20728.1"/>
    <property type="molecule type" value="Genomic_DNA"/>
</dbReference>
<evidence type="ECO:0000259" key="2">
    <source>
        <dbReference type="SMART" id="SM00065"/>
    </source>
</evidence>
<protein>
    <recommendedName>
        <fullName evidence="2">GAF domain-containing protein</fullName>
    </recommendedName>
</protein>